<feature type="domain" description="Gamma tubulin complex component protein N-terminal" evidence="6">
    <location>
        <begin position="232"/>
        <end position="338"/>
    </location>
</feature>
<dbReference type="GO" id="GO:0031122">
    <property type="term" value="P:cytoplasmic microtubule organization"/>
    <property type="evidence" value="ECO:0007669"/>
    <property type="project" value="TreeGrafter"/>
</dbReference>
<dbReference type="GO" id="GO:0007020">
    <property type="term" value="P:microtubule nucleation"/>
    <property type="evidence" value="ECO:0007669"/>
    <property type="project" value="InterPro"/>
</dbReference>
<name>A0A183DWK8_9BILA</name>
<sequence length="440" mass="50089">LIEMISVRFSLMRTVVHPKSMKQTRFVLYNERHAVREQRQAKLAVAETSSGSVVSFASSDRQCVVTFAPTPSTSTSKKDSLRSLSLYSPSTPVRFIGRVAEECVVSDEELLRNVLLALQGSEGHYFVHQSNCEHRKLCLSNAFHLDNIYRSCLLQLLTIANAYLFLQYECKKPKSDMLIRAFDTGLSEVLDRYLAKVVSFYTQVSKECKFSVPSSKFTGTAFVTFLTLSVTADSFESENLSILLQPMLYILHECLATWLLKGKLSDFEFEWMIEKVADQWYENSWKDEYRIVSTSIPAVLELSEKIVEKILFIGKTVNLLSTLGLENDCRDEMKRIFSSVDSSKCYLDILHFDELRCAVDKLLVCAKDLIARKIIKKYGVLEHIRTVQELYLLGDECFAHIFYGKLKILHIGFVADFSSIPVSSGRVLLLAARNNGIYEN</sequence>
<dbReference type="WBParaSite" id="GPUH_0001311301-mRNA-1">
    <property type="protein sequence ID" value="GPUH_0001311301-mRNA-1"/>
    <property type="gene ID" value="GPUH_0001311301"/>
</dbReference>
<evidence type="ECO:0000256" key="4">
    <source>
        <dbReference type="ARBA" id="ARBA00023212"/>
    </source>
</evidence>
<dbReference type="GO" id="GO:0051321">
    <property type="term" value="P:meiotic cell cycle"/>
    <property type="evidence" value="ECO:0007669"/>
    <property type="project" value="TreeGrafter"/>
</dbReference>
<protein>
    <recommendedName>
        <fullName evidence="5">Gamma-tubulin complex component</fullName>
    </recommendedName>
</protein>
<evidence type="ECO:0000256" key="3">
    <source>
        <dbReference type="ARBA" id="ARBA00022701"/>
    </source>
</evidence>
<evidence type="ECO:0000259" key="6">
    <source>
        <dbReference type="Pfam" id="PF17681"/>
    </source>
</evidence>
<dbReference type="PANTHER" id="PTHR19302:SF27">
    <property type="entry name" value="GAMMA-TUBULIN COMPLEX COMPONENT 4"/>
    <property type="match status" value="1"/>
</dbReference>
<dbReference type="AlphaFoldDB" id="A0A183DWK8"/>
<keyword evidence="4 5" id="KW-0206">Cytoskeleton</keyword>
<evidence type="ECO:0000256" key="2">
    <source>
        <dbReference type="ARBA" id="ARBA00022490"/>
    </source>
</evidence>
<dbReference type="GO" id="GO:0051225">
    <property type="term" value="P:spindle assembly"/>
    <property type="evidence" value="ECO:0007669"/>
    <property type="project" value="TreeGrafter"/>
</dbReference>
<dbReference type="InterPro" id="IPR041470">
    <property type="entry name" value="GCP_N"/>
</dbReference>
<accession>A0A183DWK8</accession>
<evidence type="ECO:0000313" key="7">
    <source>
        <dbReference type="WBParaSite" id="GPUH_0001311301-mRNA-1"/>
    </source>
</evidence>
<dbReference type="GO" id="GO:0000930">
    <property type="term" value="C:gamma-tubulin complex"/>
    <property type="evidence" value="ECO:0007669"/>
    <property type="project" value="TreeGrafter"/>
</dbReference>
<keyword evidence="3 5" id="KW-0493">Microtubule</keyword>
<dbReference type="InterPro" id="IPR007259">
    <property type="entry name" value="GCP"/>
</dbReference>
<dbReference type="GO" id="GO:0051011">
    <property type="term" value="F:microtubule minus-end binding"/>
    <property type="evidence" value="ECO:0007669"/>
    <property type="project" value="TreeGrafter"/>
</dbReference>
<dbReference type="GO" id="GO:0000278">
    <property type="term" value="P:mitotic cell cycle"/>
    <property type="evidence" value="ECO:0007669"/>
    <property type="project" value="TreeGrafter"/>
</dbReference>
<dbReference type="GO" id="GO:0005874">
    <property type="term" value="C:microtubule"/>
    <property type="evidence" value="ECO:0007669"/>
    <property type="project" value="UniProtKB-KW"/>
</dbReference>
<evidence type="ECO:0000256" key="5">
    <source>
        <dbReference type="RuleBase" id="RU363050"/>
    </source>
</evidence>
<dbReference type="GO" id="GO:0043015">
    <property type="term" value="F:gamma-tubulin binding"/>
    <property type="evidence" value="ECO:0007669"/>
    <property type="project" value="InterPro"/>
</dbReference>
<evidence type="ECO:0000256" key="1">
    <source>
        <dbReference type="ARBA" id="ARBA00004267"/>
    </source>
</evidence>
<dbReference type="PANTHER" id="PTHR19302">
    <property type="entry name" value="GAMMA TUBULIN COMPLEX PROTEIN"/>
    <property type="match status" value="1"/>
</dbReference>
<comment type="subcellular location">
    <subcellularLocation>
        <location evidence="1 5">Cytoplasm</location>
        <location evidence="1 5">Cytoskeleton</location>
        <location evidence="1 5">Microtubule organizing center</location>
    </subcellularLocation>
</comment>
<dbReference type="Pfam" id="PF17681">
    <property type="entry name" value="GCP_N_terminal"/>
    <property type="match status" value="2"/>
</dbReference>
<organism evidence="7">
    <name type="scientific">Gongylonema pulchrum</name>
    <dbReference type="NCBI Taxonomy" id="637853"/>
    <lineage>
        <taxon>Eukaryota</taxon>
        <taxon>Metazoa</taxon>
        <taxon>Ecdysozoa</taxon>
        <taxon>Nematoda</taxon>
        <taxon>Chromadorea</taxon>
        <taxon>Rhabditida</taxon>
        <taxon>Spirurina</taxon>
        <taxon>Spiruromorpha</taxon>
        <taxon>Spiruroidea</taxon>
        <taxon>Gongylonematidae</taxon>
        <taxon>Gongylonema</taxon>
    </lineage>
</organism>
<proteinExistence type="inferred from homology"/>
<dbReference type="GO" id="GO:0000922">
    <property type="term" value="C:spindle pole"/>
    <property type="evidence" value="ECO:0007669"/>
    <property type="project" value="InterPro"/>
</dbReference>
<keyword evidence="2 5" id="KW-0963">Cytoplasm</keyword>
<reference evidence="7" key="1">
    <citation type="submission" date="2016-06" db="UniProtKB">
        <authorList>
            <consortium name="WormBaseParasite"/>
        </authorList>
    </citation>
    <scope>IDENTIFICATION</scope>
</reference>
<comment type="similarity">
    <text evidence="5">Belongs to the TUBGCP family.</text>
</comment>
<feature type="domain" description="Gamma tubulin complex component protein N-terminal" evidence="6">
    <location>
        <begin position="111"/>
        <end position="208"/>
    </location>
</feature>